<accession>A0AAN7BHM7</accession>
<organism evidence="1 2">
    <name type="scientific">Podospora fimiseda</name>
    <dbReference type="NCBI Taxonomy" id="252190"/>
    <lineage>
        <taxon>Eukaryota</taxon>
        <taxon>Fungi</taxon>
        <taxon>Dikarya</taxon>
        <taxon>Ascomycota</taxon>
        <taxon>Pezizomycotina</taxon>
        <taxon>Sordariomycetes</taxon>
        <taxon>Sordariomycetidae</taxon>
        <taxon>Sordariales</taxon>
        <taxon>Podosporaceae</taxon>
        <taxon>Podospora</taxon>
    </lineage>
</organism>
<sequence>MLLGSTAPPTQTEPILSISTPQISHNLKTFQNIKVYLVSSQMDGGQKRFQPKKLVQRGLPNIFFLFCRFLFSYFRPGALHKTCRWPIYFLSQNDDMFASVPLRRSLSRSLKRMIQRTLPIVHSRRRSWTTNAKIRVPIE</sequence>
<dbReference type="Proteomes" id="UP001301958">
    <property type="component" value="Unassembled WGS sequence"/>
</dbReference>
<evidence type="ECO:0000313" key="1">
    <source>
        <dbReference type="EMBL" id="KAK4223599.1"/>
    </source>
</evidence>
<dbReference type="AlphaFoldDB" id="A0AAN7BHM7"/>
<protein>
    <submittedName>
        <fullName evidence="1">Uncharacterized protein</fullName>
    </submittedName>
</protein>
<reference evidence="1" key="2">
    <citation type="submission" date="2023-05" db="EMBL/GenBank/DDBJ databases">
        <authorList>
            <consortium name="Lawrence Berkeley National Laboratory"/>
            <person name="Steindorff A."/>
            <person name="Hensen N."/>
            <person name="Bonometti L."/>
            <person name="Westerberg I."/>
            <person name="Brannstrom I.O."/>
            <person name="Guillou S."/>
            <person name="Cros-Aarteil S."/>
            <person name="Calhoun S."/>
            <person name="Haridas S."/>
            <person name="Kuo A."/>
            <person name="Mondo S."/>
            <person name="Pangilinan J."/>
            <person name="Riley R."/>
            <person name="Labutti K."/>
            <person name="Andreopoulos B."/>
            <person name="Lipzen A."/>
            <person name="Chen C."/>
            <person name="Yanf M."/>
            <person name="Daum C."/>
            <person name="Ng V."/>
            <person name="Clum A."/>
            <person name="Ohm R."/>
            <person name="Martin F."/>
            <person name="Silar P."/>
            <person name="Natvig D."/>
            <person name="Lalanne C."/>
            <person name="Gautier V."/>
            <person name="Ament-Velasquez S.L."/>
            <person name="Kruys A."/>
            <person name="Hutchinson M.I."/>
            <person name="Powell A.J."/>
            <person name="Barry K."/>
            <person name="Miller A.N."/>
            <person name="Grigoriev I.V."/>
            <person name="Debuchy R."/>
            <person name="Gladieux P."/>
            <person name="Thoren M.H."/>
            <person name="Johannesson H."/>
        </authorList>
    </citation>
    <scope>NUCLEOTIDE SEQUENCE</scope>
    <source>
        <strain evidence="1">CBS 990.96</strain>
    </source>
</reference>
<reference evidence="1" key="1">
    <citation type="journal article" date="2023" name="Mol. Phylogenet. Evol.">
        <title>Genome-scale phylogeny and comparative genomics of the fungal order Sordariales.</title>
        <authorList>
            <person name="Hensen N."/>
            <person name="Bonometti L."/>
            <person name="Westerberg I."/>
            <person name="Brannstrom I.O."/>
            <person name="Guillou S."/>
            <person name="Cros-Aarteil S."/>
            <person name="Calhoun S."/>
            <person name="Haridas S."/>
            <person name="Kuo A."/>
            <person name="Mondo S."/>
            <person name="Pangilinan J."/>
            <person name="Riley R."/>
            <person name="LaButti K."/>
            <person name="Andreopoulos B."/>
            <person name="Lipzen A."/>
            <person name="Chen C."/>
            <person name="Yan M."/>
            <person name="Daum C."/>
            <person name="Ng V."/>
            <person name="Clum A."/>
            <person name="Steindorff A."/>
            <person name="Ohm R.A."/>
            <person name="Martin F."/>
            <person name="Silar P."/>
            <person name="Natvig D.O."/>
            <person name="Lalanne C."/>
            <person name="Gautier V."/>
            <person name="Ament-Velasquez S.L."/>
            <person name="Kruys A."/>
            <person name="Hutchinson M.I."/>
            <person name="Powell A.J."/>
            <person name="Barry K."/>
            <person name="Miller A.N."/>
            <person name="Grigoriev I.V."/>
            <person name="Debuchy R."/>
            <person name="Gladieux P."/>
            <person name="Hiltunen Thoren M."/>
            <person name="Johannesson H."/>
        </authorList>
    </citation>
    <scope>NUCLEOTIDE SEQUENCE</scope>
    <source>
        <strain evidence="1">CBS 990.96</strain>
    </source>
</reference>
<comment type="caution">
    <text evidence="1">The sequence shown here is derived from an EMBL/GenBank/DDBJ whole genome shotgun (WGS) entry which is preliminary data.</text>
</comment>
<proteinExistence type="predicted"/>
<keyword evidence="2" id="KW-1185">Reference proteome</keyword>
<name>A0AAN7BHM7_9PEZI</name>
<evidence type="ECO:0000313" key="2">
    <source>
        <dbReference type="Proteomes" id="UP001301958"/>
    </source>
</evidence>
<gene>
    <name evidence="1" type="ORF">QBC38DRAFT_45529</name>
</gene>
<dbReference type="EMBL" id="MU865421">
    <property type="protein sequence ID" value="KAK4223599.1"/>
    <property type="molecule type" value="Genomic_DNA"/>
</dbReference>